<sequence>MDEFNFAVSVNATATSTSVTIGNLFACTKYLVTVTALSKRNPPVPGEPSDPVPFSTDAEKLEMTSVSIRQKTPTSFTVSIVGKNPVCESVFVVKVIEAQAGVVSTVEYKERPDLITGLVESNTYRVSVAIKSGNTIGRAIESTKLKLTPGITLENGGINIKLGMKCPLADKSLTREQYSAVMSNKSHPIFIAYATNLCKALKTFIENSGEYWFLPICRVVGLQPGSIVAEAELIVEAIPGTNTTGKSTINFASIIAKGVEKSSPKEVPLLIDTSVLQVNATATSSVIGNPYND</sequence>
<dbReference type="EMBL" id="JBJKFK010005670">
    <property type="protein sequence ID" value="KAL3308197.1"/>
    <property type="molecule type" value="Genomic_DNA"/>
</dbReference>
<comment type="caution">
    <text evidence="2">The sequence shown here is derived from an EMBL/GenBank/DDBJ whole genome shotgun (WGS) entry which is preliminary data.</text>
</comment>
<dbReference type="CDD" id="cd00063">
    <property type="entry name" value="FN3"/>
    <property type="match status" value="1"/>
</dbReference>
<dbReference type="Gene3D" id="2.60.40.10">
    <property type="entry name" value="Immunoglobulins"/>
    <property type="match status" value="1"/>
</dbReference>
<dbReference type="InterPro" id="IPR036116">
    <property type="entry name" value="FN3_sf"/>
</dbReference>
<protein>
    <recommendedName>
        <fullName evidence="1">Fibronectin type-III domain-containing protein</fullName>
    </recommendedName>
</protein>
<dbReference type="SUPFAM" id="SSF49265">
    <property type="entry name" value="Fibronectin type III"/>
    <property type="match status" value="1"/>
</dbReference>
<dbReference type="PROSITE" id="PS50853">
    <property type="entry name" value="FN3"/>
    <property type="match status" value="1"/>
</dbReference>
<dbReference type="AlphaFoldDB" id="A0ABD2PMT8"/>
<gene>
    <name evidence="2" type="ORF">Ciccas_013276</name>
</gene>
<evidence type="ECO:0000259" key="1">
    <source>
        <dbReference type="PROSITE" id="PS50853"/>
    </source>
</evidence>
<proteinExistence type="predicted"/>
<dbReference type="Proteomes" id="UP001626550">
    <property type="component" value="Unassembled WGS sequence"/>
</dbReference>
<organism evidence="2 3">
    <name type="scientific">Cichlidogyrus casuarinus</name>
    <dbReference type="NCBI Taxonomy" id="1844966"/>
    <lineage>
        <taxon>Eukaryota</taxon>
        <taxon>Metazoa</taxon>
        <taxon>Spiralia</taxon>
        <taxon>Lophotrochozoa</taxon>
        <taxon>Platyhelminthes</taxon>
        <taxon>Monogenea</taxon>
        <taxon>Monopisthocotylea</taxon>
        <taxon>Dactylogyridea</taxon>
        <taxon>Ancyrocephalidae</taxon>
        <taxon>Cichlidogyrus</taxon>
    </lineage>
</organism>
<dbReference type="InterPro" id="IPR003961">
    <property type="entry name" value="FN3_dom"/>
</dbReference>
<name>A0ABD2PMT8_9PLAT</name>
<reference evidence="2 3" key="1">
    <citation type="submission" date="2024-11" db="EMBL/GenBank/DDBJ databases">
        <title>Adaptive evolution of stress response genes in parasites aligns with host niche diversity.</title>
        <authorList>
            <person name="Hahn C."/>
            <person name="Resl P."/>
        </authorList>
    </citation>
    <scope>NUCLEOTIDE SEQUENCE [LARGE SCALE GENOMIC DNA]</scope>
    <source>
        <strain evidence="2">EGGRZ-B1_66</strain>
        <tissue evidence="2">Body</tissue>
    </source>
</reference>
<evidence type="ECO:0000313" key="3">
    <source>
        <dbReference type="Proteomes" id="UP001626550"/>
    </source>
</evidence>
<keyword evidence="3" id="KW-1185">Reference proteome</keyword>
<feature type="domain" description="Fibronectin type-III" evidence="1">
    <location>
        <begin position="1"/>
        <end position="59"/>
    </location>
</feature>
<accession>A0ABD2PMT8</accession>
<evidence type="ECO:0000313" key="2">
    <source>
        <dbReference type="EMBL" id="KAL3308197.1"/>
    </source>
</evidence>
<dbReference type="InterPro" id="IPR013783">
    <property type="entry name" value="Ig-like_fold"/>
</dbReference>